<dbReference type="PRINTS" id="PR00507">
    <property type="entry name" value="N12N6MTFRASE"/>
</dbReference>
<comment type="caution">
    <text evidence="10">The sequence shown here is derived from an EMBL/GenBank/DDBJ whole genome shotgun (WGS) entry which is preliminary data.</text>
</comment>
<name>A0A1F4TRZ7_UNCSA</name>
<dbReference type="PANTHER" id="PTHR33841">
    <property type="entry name" value="DNA METHYLTRANSFERASE YEEA-RELATED"/>
    <property type="match status" value="1"/>
</dbReference>
<dbReference type="Proteomes" id="UP000177309">
    <property type="component" value="Unassembled WGS sequence"/>
</dbReference>
<dbReference type="InterPro" id="IPR025931">
    <property type="entry name" value="TaqI_C"/>
</dbReference>
<evidence type="ECO:0000256" key="1">
    <source>
        <dbReference type="ARBA" id="ARBA00011900"/>
    </source>
</evidence>
<dbReference type="InterPro" id="IPR011639">
    <property type="entry name" value="MethylTrfase_TaqI-like_dom"/>
</dbReference>
<dbReference type="PANTHER" id="PTHR33841:SF1">
    <property type="entry name" value="DNA METHYLTRANSFERASE A"/>
    <property type="match status" value="1"/>
</dbReference>
<keyword evidence="4" id="KW-0949">S-adenosyl-L-methionine</keyword>
<dbReference type="PROSITE" id="PS00092">
    <property type="entry name" value="N6_MTASE"/>
    <property type="match status" value="1"/>
</dbReference>
<dbReference type="InterPro" id="IPR029063">
    <property type="entry name" value="SAM-dependent_MTases_sf"/>
</dbReference>
<evidence type="ECO:0000259" key="9">
    <source>
        <dbReference type="Pfam" id="PF12950"/>
    </source>
</evidence>
<dbReference type="GO" id="GO:0032259">
    <property type="term" value="P:methylation"/>
    <property type="evidence" value="ECO:0007669"/>
    <property type="project" value="UniProtKB-KW"/>
</dbReference>
<sequence>MTAPKEIRELVGRFDLNIEEYKSGKYNETQLRREFLDPFFAALGWDVNNKQGLAEAYKDVIHEDSIKVGAGTKAPDYCFRVGGSRRFFVEAKKPSINLKEDISPAFQVRRYAWSAKLPLSILCDFEELSVYDCRVKPIKTDKASNARILYFTYKDYLDKWDEIAAIFSKAAVLQGSFDKFIGAGRKNKGTAEVDKAFLLEIESWRELLAKDLAANNSKLGQRELNFAVQRIIDRIIFLRICEDRGIEEYGRLMALLNGTRVYARLGEIFTRADEKYNSGLFHFKAEKDIVEAPDELTLKLKIRDKTLKQIIKNLYYPDSPYEFSVFSADILGRVYEQFLGKVIRLTAGHRAVVEEKPEVRKAGGIYYTPVYIVDYIVKNTVGKLVEGKTPKQVAALKILDPACGSGSFLIGAYQYLLDWHRDWYVKAGAKKRLYRDIHGEWKLTTAEKKQILLNNIFGVDIDNQAVEVTKLSLLLKVLEGETEQTINSTLRLFHERALPDLASNIKCGNSLIGPDFYDNRQGSLFDENERWRVNAFDWNREFSEIMNNGGFDAVIGNPPWGSKIPNTFADYMEDKFDIKTKNQNLFAVFVIASLFLLKKQGLFGMLIPKVFIKNTSYIQIRKQILKEFFVRQLIDFGKFPQIASDAICLIILNGKVIAGNNTVLRRYFDAKLIKEEFIDQSIYSQNPIFAFSFDIDISKQAVLMHCLKDSKRLNEICVIRRGIELGQKANLVRCKECHSFMEIGEKYYGASIKKCQCCGAPIDRTQRKICISNSRRGDMYDVECVSGREIDRYIKKSNYFILENLKGIDYKAEIFNTDRIFLRRISTKPAGMFISKKEAVLAFNTVYSLCKIEIYSPYYLLGILNSRLMGFYYEYTYNLGMALTTQITIEYLSQLPIRVVDFNDSEEKATHEQMAKLVEKMLGLHKQLPKAKLPQDKESIQRQIDATDKQIDQLVYQLYGLTDEEIKIVEEVE</sequence>
<dbReference type="SUPFAM" id="SSF53335">
    <property type="entry name" value="S-adenosyl-L-methionine-dependent methyltransferases"/>
    <property type="match status" value="1"/>
</dbReference>
<keyword evidence="2" id="KW-0489">Methyltransferase</keyword>
<evidence type="ECO:0000259" key="8">
    <source>
        <dbReference type="Pfam" id="PF07669"/>
    </source>
</evidence>
<dbReference type="GO" id="GO:0003677">
    <property type="term" value="F:DNA binding"/>
    <property type="evidence" value="ECO:0007669"/>
    <property type="project" value="UniProtKB-KW"/>
</dbReference>
<dbReference type="GO" id="GO:0009307">
    <property type="term" value="P:DNA restriction-modification system"/>
    <property type="evidence" value="ECO:0007669"/>
    <property type="project" value="UniProtKB-KW"/>
</dbReference>
<keyword evidence="5" id="KW-0680">Restriction system</keyword>
<evidence type="ECO:0000256" key="2">
    <source>
        <dbReference type="ARBA" id="ARBA00022603"/>
    </source>
</evidence>
<feature type="domain" description="Type II methyltransferase M.TaqI-like" evidence="8">
    <location>
        <begin position="454"/>
        <end position="638"/>
    </location>
</feature>
<dbReference type="AlphaFoldDB" id="A0A1F4TRZ7"/>
<dbReference type="GO" id="GO:0009007">
    <property type="term" value="F:site-specific DNA-methyltransferase (adenine-specific) activity"/>
    <property type="evidence" value="ECO:0007669"/>
    <property type="project" value="UniProtKB-EC"/>
</dbReference>
<dbReference type="Pfam" id="PF12950">
    <property type="entry name" value="TaqI_C"/>
    <property type="match status" value="1"/>
</dbReference>
<comment type="catalytic activity">
    <reaction evidence="7">
        <text>a 2'-deoxyadenosine in DNA + S-adenosyl-L-methionine = an N(6)-methyl-2'-deoxyadenosine in DNA + S-adenosyl-L-homocysteine + H(+)</text>
        <dbReference type="Rhea" id="RHEA:15197"/>
        <dbReference type="Rhea" id="RHEA-COMP:12418"/>
        <dbReference type="Rhea" id="RHEA-COMP:12419"/>
        <dbReference type="ChEBI" id="CHEBI:15378"/>
        <dbReference type="ChEBI" id="CHEBI:57856"/>
        <dbReference type="ChEBI" id="CHEBI:59789"/>
        <dbReference type="ChEBI" id="CHEBI:90615"/>
        <dbReference type="ChEBI" id="CHEBI:90616"/>
        <dbReference type="EC" id="2.1.1.72"/>
    </reaction>
</comment>
<keyword evidence="3" id="KW-0808">Transferase</keyword>
<dbReference type="InterPro" id="IPR050953">
    <property type="entry name" value="N4_N6_ade-DNA_methylase"/>
</dbReference>
<proteinExistence type="predicted"/>
<evidence type="ECO:0000313" key="10">
    <source>
        <dbReference type="EMBL" id="OGC34833.1"/>
    </source>
</evidence>
<dbReference type="EC" id="2.1.1.72" evidence="1"/>
<evidence type="ECO:0000256" key="4">
    <source>
        <dbReference type="ARBA" id="ARBA00022691"/>
    </source>
</evidence>
<evidence type="ECO:0000256" key="6">
    <source>
        <dbReference type="ARBA" id="ARBA00023125"/>
    </source>
</evidence>
<reference evidence="10 11" key="1">
    <citation type="journal article" date="2016" name="Nat. Commun.">
        <title>Thousands of microbial genomes shed light on interconnected biogeochemical processes in an aquifer system.</title>
        <authorList>
            <person name="Anantharaman K."/>
            <person name="Brown C.T."/>
            <person name="Hug L.A."/>
            <person name="Sharon I."/>
            <person name="Castelle C.J."/>
            <person name="Probst A.J."/>
            <person name="Thomas B.C."/>
            <person name="Singh A."/>
            <person name="Wilkins M.J."/>
            <person name="Karaoz U."/>
            <person name="Brodie E.L."/>
            <person name="Williams K.H."/>
            <person name="Hubbard S.S."/>
            <person name="Banfield J.F."/>
        </authorList>
    </citation>
    <scope>NUCLEOTIDE SEQUENCE [LARGE SCALE GENOMIC DNA]</scope>
</reference>
<evidence type="ECO:0000256" key="5">
    <source>
        <dbReference type="ARBA" id="ARBA00022747"/>
    </source>
</evidence>
<dbReference type="EMBL" id="MEUI01000012">
    <property type="protein sequence ID" value="OGC34833.1"/>
    <property type="molecule type" value="Genomic_DNA"/>
</dbReference>
<evidence type="ECO:0000313" key="11">
    <source>
        <dbReference type="Proteomes" id="UP000177309"/>
    </source>
</evidence>
<evidence type="ECO:0000256" key="7">
    <source>
        <dbReference type="ARBA" id="ARBA00047942"/>
    </source>
</evidence>
<feature type="domain" description="TaqI-like C-terminal specificity" evidence="9">
    <location>
        <begin position="785"/>
        <end position="897"/>
    </location>
</feature>
<accession>A0A1F4TRZ7</accession>
<evidence type="ECO:0000256" key="3">
    <source>
        <dbReference type="ARBA" id="ARBA00022679"/>
    </source>
</evidence>
<dbReference type="InterPro" id="IPR002052">
    <property type="entry name" value="DNA_methylase_N6_adenine_CS"/>
</dbReference>
<gene>
    <name evidence="10" type="ORF">A2462_05465</name>
</gene>
<keyword evidence="6" id="KW-0238">DNA-binding</keyword>
<dbReference type="Pfam" id="PF07669">
    <property type="entry name" value="Eco57I"/>
    <property type="match status" value="1"/>
</dbReference>
<protein>
    <recommendedName>
        <fullName evidence="1">site-specific DNA-methyltransferase (adenine-specific)</fullName>
        <ecNumber evidence="1">2.1.1.72</ecNumber>
    </recommendedName>
</protein>
<dbReference type="Gene3D" id="3.40.50.150">
    <property type="entry name" value="Vaccinia Virus protein VP39"/>
    <property type="match status" value="1"/>
</dbReference>
<organism evidence="10 11">
    <name type="scientific">candidate division WOR-1 bacterium RIFOXYC2_FULL_41_25</name>
    <dbReference type="NCBI Taxonomy" id="1802586"/>
    <lineage>
        <taxon>Bacteria</taxon>
        <taxon>Bacillati</taxon>
        <taxon>Saganbacteria</taxon>
    </lineage>
</organism>